<feature type="region of interest" description="Disordered" evidence="1">
    <location>
        <begin position="1002"/>
        <end position="1046"/>
    </location>
</feature>
<feature type="compositionally biased region" description="Low complexity" evidence="1">
    <location>
        <begin position="901"/>
        <end position="917"/>
    </location>
</feature>
<dbReference type="InterPro" id="IPR036086">
    <property type="entry name" value="ParB/Sulfiredoxin_sf"/>
</dbReference>
<accession>A0A2L0EWE9</accession>
<gene>
    <name evidence="2" type="ORF">SOCE26_050800</name>
</gene>
<protein>
    <recommendedName>
        <fullName evidence="4">DUF5131 family protein</fullName>
    </recommendedName>
</protein>
<feature type="compositionally biased region" description="Basic residues" evidence="1">
    <location>
        <begin position="384"/>
        <end position="403"/>
    </location>
</feature>
<name>A0A2L0EWE9_SORCE</name>
<feature type="region of interest" description="Disordered" evidence="1">
    <location>
        <begin position="894"/>
        <end position="917"/>
    </location>
</feature>
<dbReference type="Proteomes" id="UP000238348">
    <property type="component" value="Chromosome"/>
</dbReference>
<evidence type="ECO:0000313" key="3">
    <source>
        <dbReference type="Proteomes" id="UP000238348"/>
    </source>
</evidence>
<dbReference type="Gene3D" id="3.90.1530.10">
    <property type="entry name" value="Conserved hypothetical protein from pyrococcus furiosus pfu- 392566-001, ParB domain"/>
    <property type="match status" value="1"/>
</dbReference>
<dbReference type="SUPFAM" id="SSF110849">
    <property type="entry name" value="ParB/Sulfiredoxin"/>
    <property type="match status" value="1"/>
</dbReference>
<dbReference type="AlphaFoldDB" id="A0A2L0EWE9"/>
<evidence type="ECO:0000313" key="2">
    <source>
        <dbReference type="EMBL" id="AUX43628.1"/>
    </source>
</evidence>
<feature type="compositionally biased region" description="Low complexity" evidence="1">
    <location>
        <begin position="1025"/>
        <end position="1035"/>
    </location>
</feature>
<proteinExistence type="predicted"/>
<sequence length="1135" mass="125748">MDLDCPACVMSENSAIEWTDHTFNPWWGCTKISPACAHCYAETWSKRLRLPIWGQHADRRFFGEAHWDGPLAWNEKAAREGQRRRVFCASMADVFEDRADLDPWRARQWKLIGATPWLDWLLLTKRPENVGAMVPWGSNWPANVWLGTTVENADWAAKRIPALLQHSAVIRFLSCEPLLGPIDLSPWMGEIDWVIVGGESGHGARPMRPVWARSLRDQCATAGVPFFFKQWGDIRPATSSDPKARRIVLPDVEGDAEVVMERVGKKNAGRELDGRTWNDVPIAVQRRGLAATPSDAAVPQEQPRRRVSVLTELPPPHAPDEPAAEEQHGRRRRRHEEQQHQQQAGGGQPDGASDDTRRGGRGSDGDAHLAAFEPRLQKELVVKKAARSPHGMAKRVPRGAQRRQRADFAIDKEIAALIPSLSPEELAQLERSILTEGCREALTVWDDGRRKILLDGHNRCRICRRHGVPYTIKVIKLADRDAAIQWVAEHQLGRRNLTPEAYAFLRGKLYNGMKHQGSRSDLTSGQSAQKSTTAQQIAARYKVDEKTIRRDGRFAAQLDALADAVGADIKDEVLTRGARVSRADVARLLQLDEQTRGRVVAQVRQGARASALLREARRGVDEDVHEEPEQMRQGVDRDRSNVAVEDTLEQIALVERALRNTPPGSLSQELIVRTSASLKALDAALATHRRAAVPQQQHRPRADITGAVAAVIELQKILVADDALKIPELGLEELREGEALVEPLADLARAMARLSRPHRRQRRGTPRRPVTFPNFVKELQPILPPNSALAREHGDVLRVFEVFALAKRYLSTIEPALELAYNQHATMRADNPSSAGICDAIERYIEHGQVLAAGRYTLFHYLEEHGVSPALFRAAEAAFVEEVREGTRAAFASLGEKSKRSPSPAQNAPAASSSLQLPITAPVDEPALNELCEIVRDCVAATSQGCERLAEMYHGQPVPLSVQEVWHEANELAQQCRPLLDGTFTHADHLRAWGVDPSMSAASPAVPVSNTGSAAQCTEPPLLPPARQQAAQQRPEAPHSSEDTHTGPLKLLLAVARKEFGVMLGSYGAHGLRERVEQEIRKTNWPEDVQEAVLQHFWSIAGKSAPAGPPLSDGLELSAPVPAARITRSPKWMRR</sequence>
<dbReference type="InterPro" id="IPR011101">
    <property type="entry name" value="DUF5131"/>
</dbReference>
<organism evidence="2 3">
    <name type="scientific">Sorangium cellulosum</name>
    <name type="common">Polyangium cellulosum</name>
    <dbReference type="NCBI Taxonomy" id="56"/>
    <lineage>
        <taxon>Bacteria</taxon>
        <taxon>Pseudomonadati</taxon>
        <taxon>Myxococcota</taxon>
        <taxon>Polyangia</taxon>
        <taxon>Polyangiales</taxon>
        <taxon>Polyangiaceae</taxon>
        <taxon>Sorangium</taxon>
    </lineage>
</organism>
<dbReference type="Pfam" id="PF07505">
    <property type="entry name" value="DUF5131"/>
    <property type="match status" value="1"/>
</dbReference>
<feature type="compositionally biased region" description="Basic and acidic residues" evidence="1">
    <location>
        <begin position="354"/>
        <end position="367"/>
    </location>
</feature>
<evidence type="ECO:0008006" key="4">
    <source>
        <dbReference type="Google" id="ProtNLM"/>
    </source>
</evidence>
<dbReference type="EMBL" id="CP012673">
    <property type="protein sequence ID" value="AUX43628.1"/>
    <property type="molecule type" value="Genomic_DNA"/>
</dbReference>
<reference evidence="2 3" key="1">
    <citation type="submission" date="2015-09" db="EMBL/GenBank/DDBJ databases">
        <title>Sorangium comparison.</title>
        <authorList>
            <person name="Zaburannyi N."/>
            <person name="Bunk B."/>
            <person name="Overmann J."/>
            <person name="Mueller R."/>
        </authorList>
    </citation>
    <scope>NUCLEOTIDE SEQUENCE [LARGE SCALE GENOMIC DNA]</scope>
    <source>
        <strain evidence="2 3">So ce26</strain>
    </source>
</reference>
<evidence type="ECO:0000256" key="1">
    <source>
        <dbReference type="SAM" id="MobiDB-lite"/>
    </source>
</evidence>
<feature type="region of interest" description="Disordered" evidence="1">
    <location>
        <begin position="311"/>
        <end position="404"/>
    </location>
</feature>
<feature type="compositionally biased region" description="Basic and acidic residues" evidence="1">
    <location>
        <begin position="1036"/>
        <end position="1045"/>
    </location>
</feature>
<feature type="region of interest" description="Disordered" evidence="1">
    <location>
        <begin position="619"/>
        <end position="638"/>
    </location>
</feature>